<reference evidence="2 3" key="1">
    <citation type="submission" date="2020-08" db="EMBL/GenBank/DDBJ databases">
        <title>Complete Genome Sequence of Effusibacillus dendaii Strain skT53, Isolated from Farmland soil.</title>
        <authorList>
            <person name="Konishi T."/>
            <person name="Kawasaki H."/>
        </authorList>
    </citation>
    <scope>NUCLEOTIDE SEQUENCE [LARGE SCALE GENOMIC DNA]</scope>
    <source>
        <strain evidence="3">skT53</strain>
    </source>
</reference>
<keyword evidence="1 2" id="KW-0378">Hydrolase</keyword>
<gene>
    <name evidence="2" type="ORF">skT53_19440</name>
</gene>
<protein>
    <submittedName>
        <fullName evidence="2">Hydrolase</fullName>
    </submittedName>
</protein>
<dbReference type="Pfam" id="PF00702">
    <property type="entry name" value="Hydrolase"/>
    <property type="match status" value="1"/>
</dbReference>
<dbReference type="SFLD" id="SFLDS00003">
    <property type="entry name" value="Haloacid_Dehalogenase"/>
    <property type="match status" value="1"/>
</dbReference>
<dbReference type="InterPro" id="IPR006439">
    <property type="entry name" value="HAD-SF_hydro_IA"/>
</dbReference>
<evidence type="ECO:0000313" key="3">
    <source>
        <dbReference type="Proteomes" id="UP000593802"/>
    </source>
</evidence>
<dbReference type="EMBL" id="AP023366">
    <property type="protein sequence ID" value="BCJ86959.1"/>
    <property type="molecule type" value="Genomic_DNA"/>
</dbReference>
<dbReference type="PANTHER" id="PTHR43316">
    <property type="entry name" value="HYDROLASE, HALOACID DELAHOGENASE-RELATED"/>
    <property type="match status" value="1"/>
</dbReference>
<dbReference type="Gene3D" id="3.40.50.1000">
    <property type="entry name" value="HAD superfamily/HAD-like"/>
    <property type="match status" value="1"/>
</dbReference>
<accession>A0A7I8DDC8</accession>
<dbReference type="RefSeq" id="WP_200756495.1">
    <property type="nucleotide sequence ID" value="NZ_AP023366.1"/>
</dbReference>
<dbReference type="SUPFAM" id="SSF56784">
    <property type="entry name" value="HAD-like"/>
    <property type="match status" value="1"/>
</dbReference>
<dbReference type="GO" id="GO:0016787">
    <property type="term" value="F:hydrolase activity"/>
    <property type="evidence" value="ECO:0007669"/>
    <property type="project" value="UniProtKB-KW"/>
</dbReference>
<dbReference type="AlphaFoldDB" id="A0A7I8DDC8"/>
<keyword evidence="3" id="KW-1185">Reference proteome</keyword>
<organism evidence="2 3">
    <name type="scientific">Effusibacillus dendaii</name>
    <dbReference type="NCBI Taxonomy" id="2743772"/>
    <lineage>
        <taxon>Bacteria</taxon>
        <taxon>Bacillati</taxon>
        <taxon>Bacillota</taxon>
        <taxon>Bacilli</taxon>
        <taxon>Bacillales</taxon>
        <taxon>Alicyclobacillaceae</taxon>
        <taxon>Effusibacillus</taxon>
    </lineage>
</organism>
<proteinExistence type="predicted"/>
<dbReference type="PRINTS" id="PR00413">
    <property type="entry name" value="HADHALOGNASE"/>
</dbReference>
<dbReference type="InterPro" id="IPR023214">
    <property type="entry name" value="HAD_sf"/>
</dbReference>
<sequence>MINTLLFDLDGTLLPMDQEKFTKGYFKYLIPHVMHLLDREKVVGQLWASTEKMVRSDDPDKTNEEVFKEHFLSETGLREADIWPIFLDFYAGEFGELSHLTDPNPLSRTVVQTAVEKGYEVALATNPLFPRSAIEARMRWAGVADMPFKLVTTMEEMHFCKPNPNYYREILQKIDKQPSECMMIGNDGYEDMVAAKLGMRTYLVTDCLIEENLVPEWIHQQGSMHELLTFIESLPELNAFNE</sequence>
<name>A0A7I8DDC8_9BACL</name>
<evidence type="ECO:0000313" key="2">
    <source>
        <dbReference type="EMBL" id="BCJ86959.1"/>
    </source>
</evidence>
<dbReference type="PANTHER" id="PTHR43316:SF3">
    <property type="entry name" value="HALOACID DEHALOGENASE, TYPE II (AFU_ORTHOLOGUE AFUA_2G07750)-RELATED"/>
    <property type="match status" value="1"/>
</dbReference>
<dbReference type="Proteomes" id="UP000593802">
    <property type="component" value="Chromosome"/>
</dbReference>
<evidence type="ECO:0000256" key="1">
    <source>
        <dbReference type="ARBA" id="ARBA00022801"/>
    </source>
</evidence>
<dbReference type="SFLD" id="SFLDG01129">
    <property type="entry name" value="C1.5:_HAD__Beta-PGM__Phosphata"/>
    <property type="match status" value="1"/>
</dbReference>
<dbReference type="InterPro" id="IPR051540">
    <property type="entry name" value="S-2-haloacid_dehalogenase"/>
</dbReference>
<dbReference type="KEGG" id="eff:skT53_19440"/>
<dbReference type="InterPro" id="IPR036412">
    <property type="entry name" value="HAD-like_sf"/>
</dbReference>